<proteinExistence type="predicted"/>
<dbReference type="GO" id="GO:0071949">
    <property type="term" value="F:FAD binding"/>
    <property type="evidence" value="ECO:0007669"/>
    <property type="project" value="InterPro"/>
</dbReference>
<name>A0A081RA94_SPHCR</name>
<accession>A0A081RA94</accession>
<dbReference type="InterPro" id="IPR002938">
    <property type="entry name" value="FAD-bd"/>
</dbReference>
<protein>
    <submittedName>
        <fullName evidence="3">Putative monooxygenase</fullName>
    </submittedName>
</protein>
<dbReference type="PANTHER" id="PTHR43476:SF3">
    <property type="entry name" value="FAD-BINDING MONOOXYGENASE"/>
    <property type="match status" value="1"/>
</dbReference>
<dbReference type="SUPFAM" id="SSF51905">
    <property type="entry name" value="FAD/NAD(P)-binding domain"/>
    <property type="match status" value="1"/>
</dbReference>
<gene>
    <name evidence="3" type="ORF">BV95_03598</name>
</gene>
<dbReference type="Pfam" id="PF01494">
    <property type="entry name" value="FAD_binding_3"/>
    <property type="match status" value="1"/>
</dbReference>
<dbReference type="EMBL" id="JFHR01000051">
    <property type="protein sequence ID" value="KEQ52117.1"/>
    <property type="molecule type" value="Genomic_DNA"/>
</dbReference>
<keyword evidence="1" id="KW-0560">Oxidoreductase</keyword>
<comment type="caution">
    <text evidence="3">The sequence shown here is derived from an EMBL/GenBank/DDBJ whole genome shotgun (WGS) entry which is preliminary data.</text>
</comment>
<dbReference type="Proteomes" id="UP000028411">
    <property type="component" value="Unassembled WGS sequence"/>
</dbReference>
<dbReference type="Gene3D" id="3.50.50.60">
    <property type="entry name" value="FAD/NAD(P)-binding domain"/>
    <property type="match status" value="1"/>
</dbReference>
<dbReference type="InterPro" id="IPR036188">
    <property type="entry name" value="FAD/NAD-bd_sf"/>
</dbReference>
<dbReference type="GO" id="GO:0008688">
    <property type="term" value="F:3-(3-hydroxyphenyl)propionate hydroxylase activity"/>
    <property type="evidence" value="ECO:0007669"/>
    <property type="project" value="TreeGrafter"/>
</dbReference>
<dbReference type="InterPro" id="IPR050631">
    <property type="entry name" value="PheA/TfdB_FAD_monoxygenase"/>
</dbReference>
<feature type="domain" description="FAD-binding" evidence="2">
    <location>
        <begin position="48"/>
        <end position="388"/>
    </location>
</feature>
<dbReference type="Gene3D" id="3.30.70.2450">
    <property type="match status" value="1"/>
</dbReference>
<dbReference type="AlphaFoldDB" id="A0A081RA94"/>
<evidence type="ECO:0000313" key="4">
    <source>
        <dbReference type="Proteomes" id="UP000028411"/>
    </source>
</evidence>
<dbReference type="PATRIC" id="fig|46429.4.peg.3586"/>
<dbReference type="PRINTS" id="PR00420">
    <property type="entry name" value="RNGMNOXGNASE"/>
</dbReference>
<dbReference type="PANTHER" id="PTHR43476">
    <property type="entry name" value="3-(3-HYDROXY-PHENYL)PROPIONATE/3-HYDROXYCINNAMIC ACID HYDROXYLASE"/>
    <property type="match status" value="1"/>
</dbReference>
<dbReference type="GO" id="GO:0019622">
    <property type="term" value="P:3-(3-hydroxy)phenylpropionate catabolic process"/>
    <property type="evidence" value="ECO:0007669"/>
    <property type="project" value="TreeGrafter"/>
</dbReference>
<reference evidence="3 4" key="1">
    <citation type="submission" date="2014-02" db="EMBL/GenBank/DDBJ databases">
        <title>Whole genome sequence of Sphingobium chlorophenolicum NBRC 16172.</title>
        <authorList>
            <person name="Gan H.M."/>
            <person name="Gan H.Y."/>
            <person name="Chew T.H."/>
            <person name="Savka M.A."/>
        </authorList>
    </citation>
    <scope>NUCLEOTIDE SEQUENCE [LARGE SCALE GENOMIC DNA]</scope>
    <source>
        <strain evidence="3 4">NBRC 16172</strain>
    </source>
</reference>
<evidence type="ECO:0000259" key="2">
    <source>
        <dbReference type="Pfam" id="PF01494"/>
    </source>
</evidence>
<evidence type="ECO:0000313" key="3">
    <source>
        <dbReference type="EMBL" id="KEQ52117.1"/>
    </source>
</evidence>
<dbReference type="eggNOG" id="COG0654">
    <property type="taxonomic scope" value="Bacteria"/>
</dbReference>
<sequence>MQKVNEDDVISGLEKDGHLGKCALHPGWSKQFENHCRRKWMALAMEDRVIVAGGGPVGLIAALDLVQRGVPVLVLEAASTPIQDPRGAAFHPPTLDILDRLGVLPSLMEIGLKIPIWQVRNRDGSVVAEFDLGILAQETDYPYRFHLGQQKVMPVLLAALAKHANAEVRPDARVTGFTERDDGVLVEYADREGTSHCVSGRWLVGADGARSQVRKSAGIEFEGFTWPERFVVTNLADDLTRFGFTYTNYVTDPDRWAVVLRLENEDGEPNWRITYPTDPSLTDDEVLDPANVQSRLVDIVAGAEELHLRYSGIYRVHQRVARQFRKGRILLAGDAAHINNPLGGFGLNSGVQDAANLAEKLADVWHNRADEALLDRYNRQRRGANIEFVQKASIRNKAMIEERDPDAKRQAQDQLRAIADDPQLSLHYLLESSMINSIRAAKGID</sequence>
<keyword evidence="3" id="KW-0503">Monooxygenase</keyword>
<evidence type="ECO:0000256" key="1">
    <source>
        <dbReference type="ARBA" id="ARBA00023002"/>
    </source>
</evidence>
<organism evidence="3 4">
    <name type="scientific">Sphingobium chlorophenolicum</name>
    <dbReference type="NCBI Taxonomy" id="46429"/>
    <lineage>
        <taxon>Bacteria</taxon>
        <taxon>Pseudomonadati</taxon>
        <taxon>Pseudomonadota</taxon>
        <taxon>Alphaproteobacteria</taxon>
        <taxon>Sphingomonadales</taxon>
        <taxon>Sphingomonadaceae</taxon>
        <taxon>Sphingobium</taxon>
    </lineage>
</organism>